<evidence type="ECO:0000313" key="2">
    <source>
        <dbReference type="EMBL" id="KLO17930.1"/>
    </source>
</evidence>
<dbReference type="InParanoid" id="A0A0H2S0T7"/>
<keyword evidence="1" id="KW-1133">Transmembrane helix</keyword>
<sequence length="306" mass="33704">MSIAAAQPTNFEKPLLPDFTTNAQRGTLISMENGTSSITFDLDTIRRRLGDVAACKGVLNKTKNSLIAASESLHLDAGDLAEFERNKVFIATLLPVIERADADAKEACAVSVELLRNLKAFASQIPAHPAFSELKQPGSEYILSTSLTTYLSQVQDVVKDAIAIVEKPETELKKLNARVNRIMTTILFSSVGFIILLSFMGRPVWRAFLGSVVMFFGVGQIINRLLKGKREALTMGEKEKTHRKDTQAELKRALLISTHISNLHIPERISSELTKSKPFGIPHTSETWLKVGDDLQETINALEGSQ</sequence>
<keyword evidence="1" id="KW-0812">Transmembrane</keyword>
<keyword evidence="3" id="KW-1185">Reference proteome</keyword>
<feature type="transmembrane region" description="Helical" evidence="1">
    <location>
        <begin position="207"/>
        <end position="226"/>
    </location>
</feature>
<dbReference type="AlphaFoldDB" id="A0A0H2S0T7"/>
<dbReference type="EMBL" id="KQ085899">
    <property type="protein sequence ID" value="KLO17930.1"/>
    <property type="molecule type" value="Genomic_DNA"/>
</dbReference>
<evidence type="ECO:0000256" key="1">
    <source>
        <dbReference type="SAM" id="Phobius"/>
    </source>
</evidence>
<accession>A0A0H2S0T7</accession>
<keyword evidence="1" id="KW-0472">Membrane</keyword>
<gene>
    <name evidence="2" type="ORF">SCHPADRAFT_936592</name>
</gene>
<organism evidence="2 3">
    <name type="scientific">Schizopora paradoxa</name>
    <dbReference type="NCBI Taxonomy" id="27342"/>
    <lineage>
        <taxon>Eukaryota</taxon>
        <taxon>Fungi</taxon>
        <taxon>Dikarya</taxon>
        <taxon>Basidiomycota</taxon>
        <taxon>Agaricomycotina</taxon>
        <taxon>Agaricomycetes</taxon>
        <taxon>Hymenochaetales</taxon>
        <taxon>Schizoporaceae</taxon>
        <taxon>Schizopora</taxon>
    </lineage>
</organism>
<proteinExistence type="predicted"/>
<reference evidence="2 3" key="1">
    <citation type="submission" date="2015-04" db="EMBL/GenBank/DDBJ databases">
        <title>Complete genome sequence of Schizopora paradoxa KUC8140, a cosmopolitan wood degrader in East Asia.</title>
        <authorList>
            <consortium name="DOE Joint Genome Institute"/>
            <person name="Min B."/>
            <person name="Park H."/>
            <person name="Jang Y."/>
            <person name="Kim J.-J."/>
            <person name="Kim K.H."/>
            <person name="Pangilinan J."/>
            <person name="Lipzen A."/>
            <person name="Riley R."/>
            <person name="Grigoriev I.V."/>
            <person name="Spatafora J.W."/>
            <person name="Choi I.-G."/>
        </authorList>
    </citation>
    <scope>NUCLEOTIDE SEQUENCE [LARGE SCALE GENOMIC DNA]</scope>
    <source>
        <strain evidence="2 3">KUC8140</strain>
    </source>
</reference>
<name>A0A0H2S0T7_9AGAM</name>
<evidence type="ECO:0000313" key="3">
    <source>
        <dbReference type="Proteomes" id="UP000053477"/>
    </source>
</evidence>
<feature type="transmembrane region" description="Helical" evidence="1">
    <location>
        <begin position="182"/>
        <end position="201"/>
    </location>
</feature>
<dbReference type="Proteomes" id="UP000053477">
    <property type="component" value="Unassembled WGS sequence"/>
</dbReference>
<protein>
    <submittedName>
        <fullName evidence="2">Uncharacterized protein</fullName>
    </submittedName>
</protein>